<name>A0A6J8EP83_MYTCO</name>
<keyword evidence="2" id="KW-1185">Reference proteome</keyword>
<organism evidence="1 2">
    <name type="scientific">Mytilus coruscus</name>
    <name type="common">Sea mussel</name>
    <dbReference type="NCBI Taxonomy" id="42192"/>
    <lineage>
        <taxon>Eukaryota</taxon>
        <taxon>Metazoa</taxon>
        <taxon>Spiralia</taxon>
        <taxon>Lophotrochozoa</taxon>
        <taxon>Mollusca</taxon>
        <taxon>Bivalvia</taxon>
        <taxon>Autobranchia</taxon>
        <taxon>Pteriomorphia</taxon>
        <taxon>Mytilida</taxon>
        <taxon>Mytiloidea</taxon>
        <taxon>Mytilidae</taxon>
        <taxon>Mytilinae</taxon>
        <taxon>Mytilus</taxon>
    </lineage>
</organism>
<proteinExistence type="predicted"/>
<sequence>MAQQHFNEFSYKTVRISSNFLHSIWQPAPDLNIEANIYHDYYKIGKYNYVNDFSNRCWKKTSELSPEQVVCIHEDNKIQACKNNTAHFNRRVFGIDRSSFDSPSSSDSIMSLPSFEMVVTDEFLDNLQIPKGKREERITIMKKQSELFSRFLSLHIGTERIVKLRRLLLNKCANIMNIAGTMSFEIIGSRSEGLDMAGSDTDVLVVMNLTAHESGEQSDNAILTVEYDSLMDDIHPGYVILEEIGSSNEIHKMINTSKNSFYKEFHEGKQHGPALMQSVLGADYDHVISIKSESWPKIAMEWINRNRKFGWPSQEMIYSIVRKGCHIVPVGSSRNHAADEDWRLSRLIQFVIEENCPNYFVICNNMFHERFDTLDKETLLQVLCDITSTGWQWVLKTKTLERFPKFMTRHEVNEDILENTVYKREQLDTFKLLDETVLRCRQTTCFMMSKIIPTNKSFLATIFKVPILRQKTVSMLFHFIDTNNTNFGNKILYALHKFQMQLLTMESMDNLISGKILLASWLYTRGEYTESLQVTDAGLRNLDLCLFHKGKKIMKDNLFGKVLSSTRDFTEIFYLSSSDYTFPIRSSLVPREIRETFGSQKINLMFQYRLPMIYYCPRSYSYFLRCLCYLRLGDTRRYEHEYKEMMSVCDMYCGNFKSIHQANNLTLKLVCNKIRHNISLDFNNSFEAARVLIQHLSEFKLTISELEDFMKNFNELVHRYGISPRVINDLIST</sequence>
<dbReference type="Proteomes" id="UP000507470">
    <property type="component" value="Unassembled WGS sequence"/>
</dbReference>
<gene>
    <name evidence="1" type="ORF">MCOR_54328</name>
</gene>
<dbReference type="AlphaFoldDB" id="A0A6J8EP83"/>
<evidence type="ECO:0000313" key="1">
    <source>
        <dbReference type="EMBL" id="CAC5422270.1"/>
    </source>
</evidence>
<protein>
    <recommendedName>
        <fullName evidence="3">Mab-21-like nucleotidyltransferase domain-containing protein</fullName>
    </recommendedName>
</protein>
<evidence type="ECO:0000313" key="2">
    <source>
        <dbReference type="Proteomes" id="UP000507470"/>
    </source>
</evidence>
<evidence type="ECO:0008006" key="3">
    <source>
        <dbReference type="Google" id="ProtNLM"/>
    </source>
</evidence>
<dbReference type="EMBL" id="CACVKT020009537">
    <property type="protein sequence ID" value="CAC5422270.1"/>
    <property type="molecule type" value="Genomic_DNA"/>
</dbReference>
<dbReference type="OrthoDB" id="5974599at2759"/>
<accession>A0A6J8EP83</accession>
<reference evidence="1 2" key="1">
    <citation type="submission" date="2020-06" db="EMBL/GenBank/DDBJ databases">
        <authorList>
            <person name="Li R."/>
            <person name="Bekaert M."/>
        </authorList>
    </citation>
    <scope>NUCLEOTIDE SEQUENCE [LARGE SCALE GENOMIC DNA]</scope>
    <source>
        <strain evidence="2">wild</strain>
    </source>
</reference>